<feature type="transmembrane region" description="Helical" evidence="1">
    <location>
        <begin position="67"/>
        <end position="85"/>
    </location>
</feature>
<sequence>MTINSTLDSIRESFGRVVYTHKTHQKMIDHLNSRAYWIKMSNIVALVLTTGGTLTPIFDMIPFKTSLIAFTSAFALGVAVYQLSFDPALEIEAHRKCAKQLWIIREQYINLIADIKDARLTNDQVRDQRDALVAQLAHVYQEAPDTNTKAYKAAQKALKVNEEMTFSSKEIDQFLPTYLRETK</sequence>
<dbReference type="NCBIfam" id="NF033632">
    <property type="entry name" value="SLATT_4"/>
    <property type="match status" value="1"/>
</dbReference>
<proteinExistence type="predicted"/>
<organism evidence="3 4">
    <name type="scientific">Nostoc flagelliforme FACHB-838</name>
    <dbReference type="NCBI Taxonomy" id="2692904"/>
    <lineage>
        <taxon>Bacteria</taxon>
        <taxon>Bacillati</taxon>
        <taxon>Cyanobacteriota</taxon>
        <taxon>Cyanophyceae</taxon>
        <taxon>Nostocales</taxon>
        <taxon>Nostocaceae</taxon>
        <taxon>Nostoc</taxon>
    </lineage>
</organism>
<keyword evidence="1" id="KW-0812">Transmembrane</keyword>
<dbReference type="Proteomes" id="UP000623440">
    <property type="component" value="Unassembled WGS sequence"/>
</dbReference>
<dbReference type="RefSeq" id="WP_190944878.1">
    <property type="nucleotide sequence ID" value="NZ_JACJSI010000156.1"/>
</dbReference>
<keyword evidence="1" id="KW-0472">Membrane</keyword>
<accession>A0ABR8E1E9</accession>
<comment type="caution">
    <text evidence="3">The sequence shown here is derived from an EMBL/GenBank/DDBJ whole genome shotgun (WGS) entry which is preliminary data.</text>
</comment>
<dbReference type="EMBL" id="JACJSI010000156">
    <property type="protein sequence ID" value="MBD2534375.1"/>
    <property type="molecule type" value="Genomic_DNA"/>
</dbReference>
<protein>
    <submittedName>
        <fullName evidence="3">SLATT domain-containing protein</fullName>
    </submittedName>
</protein>
<keyword evidence="1" id="KW-1133">Transmembrane helix</keyword>
<feature type="domain" description="SMODS and SLOG-associating 2TM effector" evidence="2">
    <location>
        <begin position="9"/>
        <end position="170"/>
    </location>
</feature>
<reference evidence="3 4" key="1">
    <citation type="journal article" date="2020" name="ISME J.">
        <title>Comparative genomics reveals insights into cyanobacterial evolution and habitat adaptation.</title>
        <authorList>
            <person name="Chen M.Y."/>
            <person name="Teng W.K."/>
            <person name="Zhao L."/>
            <person name="Hu C.X."/>
            <person name="Zhou Y.K."/>
            <person name="Han B.P."/>
            <person name="Song L.R."/>
            <person name="Shu W.S."/>
        </authorList>
    </citation>
    <scope>NUCLEOTIDE SEQUENCE [LARGE SCALE GENOMIC DNA]</scope>
    <source>
        <strain evidence="3 4">FACHB-838</strain>
    </source>
</reference>
<name>A0ABR8E1E9_9NOSO</name>
<evidence type="ECO:0000259" key="2">
    <source>
        <dbReference type="Pfam" id="PF18186"/>
    </source>
</evidence>
<evidence type="ECO:0000313" key="4">
    <source>
        <dbReference type="Proteomes" id="UP000623440"/>
    </source>
</evidence>
<evidence type="ECO:0000256" key="1">
    <source>
        <dbReference type="SAM" id="Phobius"/>
    </source>
</evidence>
<feature type="transmembrane region" description="Helical" evidence="1">
    <location>
        <begin position="36"/>
        <end position="55"/>
    </location>
</feature>
<dbReference type="InterPro" id="IPR040811">
    <property type="entry name" value="SLATT_4"/>
</dbReference>
<dbReference type="Pfam" id="PF18186">
    <property type="entry name" value="SLATT_4"/>
    <property type="match status" value="1"/>
</dbReference>
<evidence type="ECO:0000313" key="3">
    <source>
        <dbReference type="EMBL" id="MBD2534375.1"/>
    </source>
</evidence>
<gene>
    <name evidence="3" type="ORF">H6G97_34630</name>
</gene>
<keyword evidence="4" id="KW-1185">Reference proteome</keyword>